<sequence length="114" mass="12959">MKALLEQGPALETIIRGSREYQLLRKLAAEINADPAARQLIEDFRSIHHLLQEKQIRGENLSPADIQKLQVLESGLMQNPKTASYLQAEEQIFQAIQELNMMLARPMDEIYSGV</sequence>
<reference evidence="1 2" key="1">
    <citation type="submission" date="2019-08" db="EMBL/GenBank/DDBJ databases">
        <title>Bacillus genomes from the desert of Cuatro Cienegas, Coahuila.</title>
        <authorList>
            <person name="Olmedo-Alvarez G."/>
        </authorList>
    </citation>
    <scope>NUCLEOTIDE SEQUENCE [LARGE SCALE GENOMIC DNA]</scope>
    <source>
        <strain evidence="1 2">CH446_14T</strain>
    </source>
</reference>
<dbReference type="Proteomes" id="UP000322139">
    <property type="component" value="Unassembled WGS sequence"/>
</dbReference>
<evidence type="ECO:0008006" key="3">
    <source>
        <dbReference type="Google" id="ProtNLM"/>
    </source>
</evidence>
<dbReference type="AlphaFoldDB" id="A0A5D4RP02"/>
<name>A0A5D4RP02_9BACI</name>
<dbReference type="EMBL" id="VTER01000001">
    <property type="protein sequence ID" value="TYS52111.1"/>
    <property type="molecule type" value="Genomic_DNA"/>
</dbReference>
<dbReference type="RefSeq" id="WP_148973091.1">
    <property type="nucleotide sequence ID" value="NZ_JBNIKT010000008.1"/>
</dbReference>
<organism evidence="1 2">
    <name type="scientific">Bacillus infantis</name>
    <dbReference type="NCBI Taxonomy" id="324767"/>
    <lineage>
        <taxon>Bacteria</taxon>
        <taxon>Bacillati</taxon>
        <taxon>Bacillota</taxon>
        <taxon>Bacilli</taxon>
        <taxon>Bacillales</taxon>
        <taxon>Bacillaceae</taxon>
        <taxon>Bacillus</taxon>
    </lineage>
</organism>
<dbReference type="InterPro" id="IPR023378">
    <property type="entry name" value="YheA/YmcA-like_dom_sf"/>
</dbReference>
<evidence type="ECO:0000313" key="2">
    <source>
        <dbReference type="Proteomes" id="UP000322139"/>
    </source>
</evidence>
<protein>
    <recommendedName>
        <fullName evidence="3">YlbF family regulator</fullName>
    </recommendedName>
</protein>
<dbReference type="Pfam" id="PF06133">
    <property type="entry name" value="Com_YlbF"/>
    <property type="match status" value="1"/>
</dbReference>
<dbReference type="SUPFAM" id="SSF158622">
    <property type="entry name" value="YheA/YmcA-like"/>
    <property type="match status" value="1"/>
</dbReference>
<accession>A0A5D4RP02</accession>
<dbReference type="InterPro" id="IPR010368">
    <property type="entry name" value="Com_YlbF"/>
</dbReference>
<dbReference type="Gene3D" id="1.20.1500.10">
    <property type="entry name" value="YheA/YmcA-like"/>
    <property type="match status" value="1"/>
</dbReference>
<gene>
    <name evidence="1" type="ORF">FZD51_01305</name>
</gene>
<evidence type="ECO:0000313" key="1">
    <source>
        <dbReference type="EMBL" id="TYS52111.1"/>
    </source>
</evidence>
<comment type="caution">
    <text evidence="1">The sequence shown here is derived from an EMBL/GenBank/DDBJ whole genome shotgun (WGS) entry which is preliminary data.</text>
</comment>
<proteinExistence type="predicted"/>